<organism evidence="3 4">
    <name type="scientific">Nitzschia inconspicua</name>
    <dbReference type="NCBI Taxonomy" id="303405"/>
    <lineage>
        <taxon>Eukaryota</taxon>
        <taxon>Sar</taxon>
        <taxon>Stramenopiles</taxon>
        <taxon>Ochrophyta</taxon>
        <taxon>Bacillariophyta</taxon>
        <taxon>Bacillariophyceae</taxon>
        <taxon>Bacillariophycidae</taxon>
        <taxon>Bacillariales</taxon>
        <taxon>Bacillariaceae</taxon>
        <taxon>Nitzschia</taxon>
    </lineage>
</organism>
<gene>
    <name evidence="3" type="ORF">IV203_014596</name>
</gene>
<dbReference type="Pfam" id="PF14307">
    <property type="entry name" value="Glyco_tran_WbsX"/>
    <property type="match status" value="1"/>
</dbReference>
<accession>A0A9K3L8Z4</accession>
<reference evidence="3" key="2">
    <citation type="submission" date="2021-04" db="EMBL/GenBank/DDBJ databases">
        <authorList>
            <person name="Podell S."/>
        </authorList>
    </citation>
    <scope>NUCLEOTIDE SEQUENCE</scope>
    <source>
        <strain evidence="3">Hildebrandi</strain>
    </source>
</reference>
<dbReference type="InterPro" id="IPR032719">
    <property type="entry name" value="WbsX"/>
</dbReference>
<keyword evidence="3" id="KW-0489">Methyltransferase</keyword>
<evidence type="ECO:0000313" key="3">
    <source>
        <dbReference type="EMBL" id="KAG7358009.1"/>
    </source>
</evidence>
<keyword evidence="4" id="KW-1185">Reference proteome</keyword>
<evidence type="ECO:0000256" key="1">
    <source>
        <dbReference type="SAM" id="MobiDB-lite"/>
    </source>
</evidence>
<dbReference type="PANTHER" id="PTHR41244">
    <property type="entry name" value="RHAMNAN SYNTHESIS F"/>
    <property type="match status" value="1"/>
</dbReference>
<feature type="compositionally biased region" description="Basic and acidic residues" evidence="1">
    <location>
        <begin position="74"/>
        <end position="91"/>
    </location>
</feature>
<dbReference type="Proteomes" id="UP000693970">
    <property type="component" value="Unassembled WGS sequence"/>
</dbReference>
<feature type="region of interest" description="Disordered" evidence="1">
    <location>
        <begin position="73"/>
        <end position="97"/>
    </location>
</feature>
<dbReference type="EMBL" id="JAGRRH010000014">
    <property type="protein sequence ID" value="KAG7358009.1"/>
    <property type="molecule type" value="Genomic_DNA"/>
</dbReference>
<reference evidence="3" key="1">
    <citation type="journal article" date="2021" name="Sci. Rep.">
        <title>Diploid genomic architecture of Nitzschia inconspicua, an elite biomass production diatom.</title>
        <authorList>
            <person name="Oliver A."/>
            <person name="Podell S."/>
            <person name="Pinowska A."/>
            <person name="Traller J.C."/>
            <person name="Smith S.R."/>
            <person name="McClure R."/>
            <person name="Beliaev A."/>
            <person name="Bohutskyi P."/>
            <person name="Hill E.A."/>
            <person name="Rabines A."/>
            <person name="Zheng H."/>
            <person name="Allen L.Z."/>
            <person name="Kuo A."/>
            <person name="Grigoriev I.V."/>
            <person name="Allen A.E."/>
            <person name="Hazlebeck D."/>
            <person name="Allen E.E."/>
        </authorList>
    </citation>
    <scope>NUCLEOTIDE SEQUENCE</scope>
    <source>
        <strain evidence="3">Hildebrandi</strain>
    </source>
</reference>
<comment type="caution">
    <text evidence="3">The sequence shown here is derived from an EMBL/GenBank/DDBJ whole genome shotgun (WGS) entry which is preliminary data.</text>
</comment>
<dbReference type="OrthoDB" id="39076at2759"/>
<feature type="transmembrane region" description="Helical" evidence="2">
    <location>
        <begin position="12"/>
        <end position="31"/>
    </location>
</feature>
<name>A0A9K3L8Z4_9STRA</name>
<sequence length="500" mass="58605">MVQRQKPSIHMALMALMVFASVLFSFLWTSVKNYEDLSSISKEQSSKTKSLSSFESLVKQNFVLSSQTVPRAAIRKETNRSESTTKNDNAKKSPSTTHSMPKIWVIYFPQYHPDPINDKNWGQNFTDWISLQKSPEKNRMGYEIPRPISGEYYDLRDVEPRKLQGQLAKQYGVDGFIYHHYWFYDRTHPGPNLAAPLLNMLHDGHPDVPFFLNWCATKWVNVWMGKAIFQTIPTNKNRAITLQEQYFDPTEDMVKEHYQWLSQFFRHPNYIKINNQPVMMLYFYDPRAIPILKELRMFAKQDGFDGIYWIVGRSAYPDGLYDPSHLDDKKKNWIKKRMQTRDILPSPDESPFNQSMTYPYPLDYIDKNFAVPNWCLEGKDPSVHNPFPQEGTGVITTFDNTPRREYSTSTIYNPDTPENVVKRFETNLYAALFYQKCCQRPRSTLDDASDDDRFVAINAWNEWAEGMAIEPSTTYGYRWLETIQSVKQRVQQETCSFPRT</sequence>
<evidence type="ECO:0000256" key="2">
    <source>
        <dbReference type="SAM" id="Phobius"/>
    </source>
</evidence>
<keyword evidence="2" id="KW-1133">Transmembrane helix</keyword>
<protein>
    <submittedName>
        <fullName evidence="3">Methyltransferase type 11 domain containing protein</fullName>
    </submittedName>
</protein>
<keyword evidence="3" id="KW-0808">Transferase</keyword>
<keyword evidence="2" id="KW-0812">Transmembrane</keyword>
<dbReference type="PANTHER" id="PTHR41244:SF1">
    <property type="entry name" value="GLYCOSYLTRANSFERASE"/>
    <property type="match status" value="1"/>
</dbReference>
<dbReference type="GO" id="GO:0008168">
    <property type="term" value="F:methyltransferase activity"/>
    <property type="evidence" value="ECO:0007669"/>
    <property type="project" value="UniProtKB-KW"/>
</dbReference>
<dbReference type="AlphaFoldDB" id="A0A9K3L8Z4"/>
<evidence type="ECO:0000313" key="4">
    <source>
        <dbReference type="Proteomes" id="UP000693970"/>
    </source>
</evidence>
<proteinExistence type="predicted"/>
<dbReference type="GO" id="GO:0032259">
    <property type="term" value="P:methylation"/>
    <property type="evidence" value="ECO:0007669"/>
    <property type="project" value="UniProtKB-KW"/>
</dbReference>
<keyword evidence="2" id="KW-0472">Membrane</keyword>